<accession>A0ABT7EDJ8</accession>
<comment type="caution">
    <text evidence="1">The sequence shown here is derived from an EMBL/GenBank/DDBJ whole genome shotgun (WGS) entry which is preliminary data.</text>
</comment>
<reference evidence="1 2" key="1">
    <citation type="submission" date="2023-05" db="EMBL/GenBank/DDBJ databases">
        <title>Rombocin, a short stable natural nisin variant, displays selective antimicrobial activity against Listeria monocytogenes and employs dual mode of action to kill target bacterial strains.</title>
        <authorList>
            <person name="Wambui J."/>
            <person name="Stephan R."/>
            <person name="Kuipers O.P."/>
        </authorList>
    </citation>
    <scope>NUCLEOTIDE SEQUENCE [LARGE SCALE GENOMIC DNA]</scope>
    <source>
        <strain evidence="1 2">RC002</strain>
    </source>
</reference>
<dbReference type="Proteomes" id="UP001301012">
    <property type="component" value="Unassembled WGS sequence"/>
</dbReference>
<sequence length="136" mass="15819">MKKAHKTKLIFLIICAVVCVGFSINKSYAKEPIMEYKFTVEDQKVKRASFIWKSCINELKNEKVLTSIDINNINSYLAKQMRSEKSEPPLKRYARQKNALRPTTIEKMVEEQIITAEQGGQLRDKMSKYNLKSLEK</sequence>
<proteinExistence type="predicted"/>
<name>A0ABT7EDJ8_9FIRM</name>
<gene>
    <name evidence="1" type="ORF">QOZ84_15775</name>
</gene>
<evidence type="ECO:0000313" key="2">
    <source>
        <dbReference type="Proteomes" id="UP001301012"/>
    </source>
</evidence>
<keyword evidence="2" id="KW-1185">Reference proteome</keyword>
<organism evidence="1 2">
    <name type="scientific">Romboutsia sedimentorum</name>
    <dbReference type="NCBI Taxonomy" id="1368474"/>
    <lineage>
        <taxon>Bacteria</taxon>
        <taxon>Bacillati</taxon>
        <taxon>Bacillota</taxon>
        <taxon>Clostridia</taxon>
        <taxon>Peptostreptococcales</taxon>
        <taxon>Peptostreptococcaceae</taxon>
        <taxon>Romboutsia</taxon>
    </lineage>
</organism>
<dbReference type="EMBL" id="JASKYM010000014">
    <property type="protein sequence ID" value="MDK2564993.1"/>
    <property type="molecule type" value="Genomic_DNA"/>
</dbReference>
<dbReference type="RefSeq" id="WP_284133859.1">
    <property type="nucleotide sequence ID" value="NZ_JASKYM010000014.1"/>
</dbReference>
<evidence type="ECO:0000313" key="1">
    <source>
        <dbReference type="EMBL" id="MDK2564993.1"/>
    </source>
</evidence>
<protein>
    <submittedName>
        <fullName evidence="1">Uncharacterized protein</fullName>
    </submittedName>
</protein>